<evidence type="ECO:0000313" key="2">
    <source>
        <dbReference type="Proteomes" id="UP001291623"/>
    </source>
</evidence>
<comment type="caution">
    <text evidence="1">The sequence shown here is derived from an EMBL/GenBank/DDBJ whole genome shotgun (WGS) entry which is preliminary data.</text>
</comment>
<name>A0AAE1RXB3_9SOLA</name>
<gene>
    <name evidence="1" type="ORF">RND71_020987</name>
</gene>
<accession>A0AAE1RXB3</accession>
<dbReference type="EMBL" id="JAVYJV010000011">
    <property type="protein sequence ID" value="KAK4358758.1"/>
    <property type="molecule type" value="Genomic_DNA"/>
</dbReference>
<reference evidence="1" key="1">
    <citation type="submission" date="2023-12" db="EMBL/GenBank/DDBJ databases">
        <title>Genome assembly of Anisodus tanguticus.</title>
        <authorList>
            <person name="Wang Y.-J."/>
        </authorList>
    </citation>
    <scope>NUCLEOTIDE SEQUENCE</scope>
    <source>
        <strain evidence="1">KB-2021</strain>
        <tissue evidence="1">Leaf</tissue>
    </source>
</reference>
<evidence type="ECO:0000313" key="1">
    <source>
        <dbReference type="EMBL" id="KAK4358758.1"/>
    </source>
</evidence>
<dbReference type="Proteomes" id="UP001291623">
    <property type="component" value="Unassembled WGS sequence"/>
</dbReference>
<organism evidence="1 2">
    <name type="scientific">Anisodus tanguticus</name>
    <dbReference type="NCBI Taxonomy" id="243964"/>
    <lineage>
        <taxon>Eukaryota</taxon>
        <taxon>Viridiplantae</taxon>
        <taxon>Streptophyta</taxon>
        <taxon>Embryophyta</taxon>
        <taxon>Tracheophyta</taxon>
        <taxon>Spermatophyta</taxon>
        <taxon>Magnoliopsida</taxon>
        <taxon>eudicotyledons</taxon>
        <taxon>Gunneridae</taxon>
        <taxon>Pentapetalae</taxon>
        <taxon>asterids</taxon>
        <taxon>lamiids</taxon>
        <taxon>Solanales</taxon>
        <taxon>Solanaceae</taxon>
        <taxon>Solanoideae</taxon>
        <taxon>Hyoscyameae</taxon>
        <taxon>Anisodus</taxon>
    </lineage>
</organism>
<dbReference type="AlphaFoldDB" id="A0AAE1RXB3"/>
<protein>
    <submittedName>
        <fullName evidence="1">Uncharacterized protein</fullName>
    </submittedName>
</protein>
<keyword evidence="2" id="KW-1185">Reference proteome</keyword>
<proteinExistence type="predicted"/>
<sequence>MKRLYVIMTSTNFARNLYSRIGAEQMLDLFQEHLPSLDLEAIANIMQEIQNHIAVTGRWSAKQRKVAALLNQVALLRQKFSVCQPFLVPRNEIKFAREAMTS</sequence>